<dbReference type="Gene3D" id="3.30.1460.10">
    <property type="match status" value="1"/>
</dbReference>
<organism evidence="1 2">
    <name type="scientific">Aeromonas cavernicola</name>
    <dbReference type="NCBI Taxonomy" id="1006623"/>
    <lineage>
        <taxon>Bacteria</taxon>
        <taxon>Pseudomonadati</taxon>
        <taxon>Pseudomonadota</taxon>
        <taxon>Gammaproteobacteria</taxon>
        <taxon>Aeromonadales</taxon>
        <taxon>Aeromonadaceae</taxon>
        <taxon>Aeromonas</taxon>
    </lineage>
</organism>
<dbReference type="SUPFAM" id="SSF69635">
    <property type="entry name" value="Type III secretory system chaperone-like"/>
    <property type="match status" value="1"/>
</dbReference>
<evidence type="ECO:0000313" key="1">
    <source>
        <dbReference type="EMBL" id="PJG60114.1"/>
    </source>
</evidence>
<dbReference type="InterPro" id="IPR003065">
    <property type="entry name" value="Invas_SpaK"/>
</dbReference>
<accession>A0A2H9U7X7</accession>
<reference evidence="1 2" key="1">
    <citation type="submission" date="2017-11" db="EMBL/GenBank/DDBJ databases">
        <title>Draft genome sequence of environmental isolate Aeromonas cavernicola sp. nov. MDC 2508.</title>
        <authorList>
            <person name="Colston S.M."/>
            <person name="Navarro A."/>
            <person name="Martinez-Murcia A.J."/>
            <person name="Graf J."/>
        </authorList>
    </citation>
    <scope>NUCLEOTIDE SEQUENCE [LARGE SCALE GENOMIC DNA]</scope>
    <source>
        <strain evidence="1 2">MDC 2508</strain>
    </source>
</reference>
<name>A0A2H9U7X7_9GAMM</name>
<dbReference type="RefSeq" id="WP_100292892.1">
    <property type="nucleotide sequence ID" value="NZ_PGGC01000031.1"/>
</dbReference>
<dbReference type="OrthoDB" id="8588812at2"/>
<sequence>MYSLDMAQLVKSALQESGCEKSLTERLDSHSTIAIDLHDLPSIHISQQDDGAVWLWSLLGEQSAVLLEQRAAELLQALMQGCHITRSGQLQLDIQDGELVLKAQIHPNYLSDGRQFAEALNSFFDQLDHFVGSLLR</sequence>
<dbReference type="Pfam" id="PF03519">
    <property type="entry name" value="Invas_SpaK"/>
    <property type="match status" value="1"/>
</dbReference>
<dbReference type="Proteomes" id="UP000235861">
    <property type="component" value="Unassembled WGS sequence"/>
</dbReference>
<gene>
    <name evidence="1" type="primary">spaK</name>
    <name evidence="1" type="synonym">invB</name>
    <name evidence="1" type="ORF">CUC53_03665</name>
</gene>
<protein>
    <submittedName>
        <fullName evidence="1">Type III secretion system chaperone SpaK</fullName>
    </submittedName>
</protein>
<dbReference type="CDD" id="cd17035">
    <property type="entry name" value="T3SC_IB_Spa15-like"/>
    <property type="match status" value="1"/>
</dbReference>
<dbReference type="AlphaFoldDB" id="A0A2H9U7X7"/>
<keyword evidence="2" id="KW-1185">Reference proteome</keyword>
<proteinExistence type="predicted"/>
<dbReference type="EMBL" id="PGGC01000031">
    <property type="protein sequence ID" value="PJG60114.1"/>
    <property type="molecule type" value="Genomic_DNA"/>
</dbReference>
<dbReference type="PRINTS" id="PR01305">
    <property type="entry name" value="SSPAKPROTEIN"/>
</dbReference>
<evidence type="ECO:0000313" key="2">
    <source>
        <dbReference type="Proteomes" id="UP000235861"/>
    </source>
</evidence>
<comment type="caution">
    <text evidence="1">The sequence shown here is derived from an EMBL/GenBank/DDBJ whole genome shotgun (WGS) entry which is preliminary data.</text>
</comment>